<gene>
    <name evidence="4" type="ORF">DERF_005448</name>
</gene>
<dbReference type="PROSITE" id="PS50002">
    <property type="entry name" value="SH3"/>
    <property type="match status" value="1"/>
</dbReference>
<comment type="caution">
    <text evidence="4">The sequence shown here is derived from an EMBL/GenBank/DDBJ whole genome shotgun (WGS) entry which is preliminary data.</text>
</comment>
<evidence type="ECO:0000256" key="1">
    <source>
        <dbReference type="ARBA" id="ARBA00022443"/>
    </source>
</evidence>
<reference evidence="4" key="1">
    <citation type="submission" date="2013-05" db="EMBL/GenBank/DDBJ databases">
        <authorList>
            <person name="Yim A.K.Y."/>
            <person name="Chan T.F."/>
            <person name="Ji K.M."/>
            <person name="Liu X.Y."/>
            <person name="Zhou J.W."/>
            <person name="Li R.Q."/>
            <person name="Yang K.Y."/>
            <person name="Li J."/>
            <person name="Li M."/>
            <person name="Law P.T.W."/>
            <person name="Wu Y.L."/>
            <person name="Cai Z.L."/>
            <person name="Qin H."/>
            <person name="Bao Y."/>
            <person name="Leung R.K.K."/>
            <person name="Ng P.K.S."/>
            <person name="Zou J."/>
            <person name="Zhong X.J."/>
            <person name="Ran P.X."/>
            <person name="Zhong N.S."/>
            <person name="Liu Z.G."/>
            <person name="Tsui S.K.W."/>
        </authorList>
    </citation>
    <scope>NUCLEOTIDE SEQUENCE</scope>
    <source>
        <strain evidence="4">Derf</strain>
        <tissue evidence="4">Whole organism</tissue>
    </source>
</reference>
<dbReference type="Pfam" id="PF07653">
    <property type="entry name" value="SH3_2"/>
    <property type="match status" value="1"/>
</dbReference>
<keyword evidence="5" id="KW-1185">Reference proteome</keyword>
<dbReference type="EMBL" id="ASGP02000002">
    <property type="protein sequence ID" value="KAH9521822.1"/>
    <property type="molecule type" value="Genomic_DNA"/>
</dbReference>
<dbReference type="AlphaFoldDB" id="A0A922I5C9"/>
<reference evidence="4" key="2">
    <citation type="journal article" date="2022" name="Res Sq">
        <title>Comparative Genomics Reveals Insights into the Divergent Evolution of Astigmatic Mites and Household Pest Adaptations.</title>
        <authorList>
            <person name="Xiong Q."/>
            <person name="Wan A.T.-Y."/>
            <person name="Liu X.-Y."/>
            <person name="Fung C.S.-H."/>
            <person name="Xiao X."/>
            <person name="Malainual N."/>
            <person name="Hou J."/>
            <person name="Wang L."/>
            <person name="Wang M."/>
            <person name="Yang K."/>
            <person name="Cui Y."/>
            <person name="Leung E."/>
            <person name="Nong W."/>
            <person name="Shin S.-K."/>
            <person name="Au S."/>
            <person name="Jeong K.Y."/>
            <person name="Chew F.T."/>
            <person name="Hui J."/>
            <person name="Leung T.F."/>
            <person name="Tungtrongchitr A."/>
            <person name="Zhong N."/>
            <person name="Liu Z."/>
            <person name="Tsui S."/>
        </authorList>
    </citation>
    <scope>NUCLEOTIDE SEQUENCE</scope>
    <source>
        <strain evidence="4">Derf</strain>
        <tissue evidence="4">Whole organism</tissue>
    </source>
</reference>
<dbReference type="InterPro" id="IPR036028">
    <property type="entry name" value="SH3-like_dom_sf"/>
</dbReference>
<keyword evidence="1 2" id="KW-0728">SH3 domain</keyword>
<proteinExistence type="predicted"/>
<evidence type="ECO:0000259" key="3">
    <source>
        <dbReference type="PROSITE" id="PS50002"/>
    </source>
</evidence>
<name>A0A922I5C9_DERFA</name>
<evidence type="ECO:0000313" key="4">
    <source>
        <dbReference type="EMBL" id="KAH9521822.1"/>
    </source>
</evidence>
<dbReference type="Gene3D" id="2.30.30.40">
    <property type="entry name" value="SH3 Domains"/>
    <property type="match status" value="1"/>
</dbReference>
<dbReference type="InterPro" id="IPR001452">
    <property type="entry name" value="SH3_domain"/>
</dbReference>
<protein>
    <recommendedName>
        <fullName evidence="3">SH3 domain-containing protein</fullName>
    </recommendedName>
</protein>
<accession>A0A922I5C9</accession>
<organism evidence="4 5">
    <name type="scientific">Dermatophagoides farinae</name>
    <name type="common">American house dust mite</name>
    <dbReference type="NCBI Taxonomy" id="6954"/>
    <lineage>
        <taxon>Eukaryota</taxon>
        <taxon>Metazoa</taxon>
        <taxon>Ecdysozoa</taxon>
        <taxon>Arthropoda</taxon>
        <taxon>Chelicerata</taxon>
        <taxon>Arachnida</taxon>
        <taxon>Acari</taxon>
        <taxon>Acariformes</taxon>
        <taxon>Sarcoptiformes</taxon>
        <taxon>Astigmata</taxon>
        <taxon>Psoroptidia</taxon>
        <taxon>Analgoidea</taxon>
        <taxon>Pyroglyphidae</taxon>
        <taxon>Dermatophagoidinae</taxon>
        <taxon>Dermatophagoides</taxon>
    </lineage>
</organism>
<evidence type="ECO:0000313" key="5">
    <source>
        <dbReference type="Proteomes" id="UP000790347"/>
    </source>
</evidence>
<dbReference type="SUPFAM" id="SSF50044">
    <property type="entry name" value="SH3-domain"/>
    <property type="match status" value="1"/>
</dbReference>
<sequence length="120" mass="14071">MDSKIKTTTTATDIPQIFTLKSVFEYMENRDPKILTFNVDERFVMIKDPDKSSDWYYVINEKGQIGYVPNSYVIYEENMNIKELLQLIDSIASKLDQKNNEQNKILTDRQLKHAQITNAM</sequence>
<feature type="domain" description="SH3" evidence="3">
    <location>
        <begin position="15"/>
        <end position="78"/>
    </location>
</feature>
<dbReference type="Proteomes" id="UP000790347">
    <property type="component" value="Unassembled WGS sequence"/>
</dbReference>
<evidence type="ECO:0000256" key="2">
    <source>
        <dbReference type="PROSITE-ProRule" id="PRU00192"/>
    </source>
</evidence>